<accession>A0A9P1N218</accession>
<evidence type="ECO:0000256" key="1">
    <source>
        <dbReference type="SAM" id="SignalP"/>
    </source>
</evidence>
<protein>
    <submittedName>
        <fullName evidence="2">Uncharacterized protein</fullName>
    </submittedName>
</protein>
<feature type="signal peptide" evidence="1">
    <location>
        <begin position="1"/>
        <end position="15"/>
    </location>
</feature>
<dbReference type="AlphaFoldDB" id="A0A9P1N218"/>
<organism evidence="2 3">
    <name type="scientific">Caenorhabditis angaria</name>
    <dbReference type="NCBI Taxonomy" id="860376"/>
    <lineage>
        <taxon>Eukaryota</taxon>
        <taxon>Metazoa</taxon>
        <taxon>Ecdysozoa</taxon>
        <taxon>Nematoda</taxon>
        <taxon>Chromadorea</taxon>
        <taxon>Rhabditida</taxon>
        <taxon>Rhabditina</taxon>
        <taxon>Rhabditomorpha</taxon>
        <taxon>Rhabditoidea</taxon>
        <taxon>Rhabditidae</taxon>
        <taxon>Peloderinae</taxon>
        <taxon>Caenorhabditis</taxon>
    </lineage>
</organism>
<dbReference type="OrthoDB" id="5800366at2759"/>
<comment type="caution">
    <text evidence="2">The sequence shown here is derived from an EMBL/GenBank/DDBJ whole genome shotgun (WGS) entry which is preliminary data.</text>
</comment>
<dbReference type="EMBL" id="CANHGI010000004">
    <property type="protein sequence ID" value="CAI5448103.1"/>
    <property type="molecule type" value="Genomic_DNA"/>
</dbReference>
<sequence length="148" mass="16296">MRVLSVLSIVGLVASQYNQPAQQQPQYQPQQQPQYIYVPPPPPPQLVDNYVCSIEGNYGLYGERRPHFRPQPAFCINAGVKEDSCQRCCKMSAQIQNSNVNESQISGFIAVIEKSSLCVCCAPRSVLAVAQQPQQTTYVAQSPSGSAY</sequence>
<keyword evidence="3" id="KW-1185">Reference proteome</keyword>
<proteinExistence type="predicted"/>
<reference evidence="2" key="1">
    <citation type="submission" date="2022-11" db="EMBL/GenBank/DDBJ databases">
        <authorList>
            <person name="Kikuchi T."/>
        </authorList>
    </citation>
    <scope>NUCLEOTIDE SEQUENCE</scope>
    <source>
        <strain evidence="2">PS1010</strain>
    </source>
</reference>
<evidence type="ECO:0000313" key="2">
    <source>
        <dbReference type="EMBL" id="CAI5448103.1"/>
    </source>
</evidence>
<keyword evidence="1" id="KW-0732">Signal</keyword>
<name>A0A9P1N218_9PELO</name>
<dbReference type="Proteomes" id="UP001152747">
    <property type="component" value="Unassembled WGS sequence"/>
</dbReference>
<gene>
    <name evidence="2" type="ORF">CAMP_LOCUS10740</name>
</gene>
<feature type="chain" id="PRO_5040179624" evidence="1">
    <location>
        <begin position="16"/>
        <end position="148"/>
    </location>
</feature>
<evidence type="ECO:0000313" key="3">
    <source>
        <dbReference type="Proteomes" id="UP001152747"/>
    </source>
</evidence>